<dbReference type="AlphaFoldDB" id="A0A1P8JWS6"/>
<evidence type="ECO:0008006" key="4">
    <source>
        <dbReference type="Google" id="ProtNLM"/>
    </source>
</evidence>
<gene>
    <name evidence="2" type="ORF">RD110_14220</name>
</gene>
<organism evidence="2 3">
    <name type="scientific">Rhodoferax koreensis</name>
    <dbReference type="NCBI Taxonomy" id="1842727"/>
    <lineage>
        <taxon>Bacteria</taxon>
        <taxon>Pseudomonadati</taxon>
        <taxon>Pseudomonadota</taxon>
        <taxon>Betaproteobacteria</taxon>
        <taxon>Burkholderiales</taxon>
        <taxon>Comamonadaceae</taxon>
        <taxon>Rhodoferax</taxon>
    </lineage>
</organism>
<dbReference type="KEGG" id="rhy:RD110_14220"/>
<dbReference type="RefSeq" id="WP_076200092.1">
    <property type="nucleotide sequence ID" value="NZ_CP019236.1"/>
</dbReference>
<dbReference type="Proteomes" id="UP000186609">
    <property type="component" value="Chromosome"/>
</dbReference>
<dbReference type="InterPro" id="IPR022064">
    <property type="entry name" value="DUF3619"/>
</dbReference>
<feature type="transmembrane region" description="Helical" evidence="1">
    <location>
        <begin position="85"/>
        <end position="104"/>
    </location>
</feature>
<accession>A0A1P8JWS6</accession>
<name>A0A1P8JWS6_9BURK</name>
<keyword evidence="3" id="KW-1185">Reference proteome</keyword>
<dbReference type="OrthoDB" id="8562153at2"/>
<evidence type="ECO:0000313" key="3">
    <source>
        <dbReference type="Proteomes" id="UP000186609"/>
    </source>
</evidence>
<dbReference type="EMBL" id="CP019236">
    <property type="protein sequence ID" value="APW38213.1"/>
    <property type="molecule type" value="Genomic_DNA"/>
</dbReference>
<dbReference type="STRING" id="1842727.RD110_14220"/>
<protein>
    <recommendedName>
        <fullName evidence="4">DUF3619 domain-containing protein</fullName>
    </recommendedName>
</protein>
<keyword evidence="1" id="KW-0472">Membrane</keyword>
<proteinExistence type="predicted"/>
<evidence type="ECO:0000256" key="1">
    <source>
        <dbReference type="SAM" id="Phobius"/>
    </source>
</evidence>
<reference evidence="2 3" key="1">
    <citation type="submission" date="2017-01" db="EMBL/GenBank/DDBJ databases">
        <authorList>
            <person name="Mah S.A."/>
            <person name="Swanson W.J."/>
            <person name="Moy G.W."/>
            <person name="Vacquier V.D."/>
        </authorList>
    </citation>
    <scope>NUCLEOTIDE SEQUENCE [LARGE SCALE GENOMIC DNA]</scope>
    <source>
        <strain evidence="2 3">DCY110</strain>
    </source>
</reference>
<dbReference type="Pfam" id="PF12279">
    <property type="entry name" value="DUF3619"/>
    <property type="match status" value="1"/>
</dbReference>
<sequence>MTNTDESRAMARQDRFAAELTARLSDGAAELPYDISERLRAARMQAVAKRKVAVSVRTASSAVAQGGAAALTFGDEEETGWLNRLASFLPLFALVAGLLVIQFVQDDNRIRDLAEVDSALLTDDLPTAAYTDPGFLQYLKSSFDANQKTQ</sequence>
<keyword evidence="1" id="KW-0812">Transmembrane</keyword>
<evidence type="ECO:0000313" key="2">
    <source>
        <dbReference type="EMBL" id="APW38213.1"/>
    </source>
</evidence>
<keyword evidence="1" id="KW-1133">Transmembrane helix</keyword>